<dbReference type="RefSeq" id="WP_200657569.1">
    <property type="nucleotide sequence ID" value="NZ_JAENSR010000002.1"/>
</dbReference>
<reference evidence="2 3" key="1">
    <citation type="submission" date="2021-01" db="EMBL/GenBank/DDBJ databases">
        <title>Antibiotic resistance and phylogeny of Pseudomonas spp. isolated over three decades from chicken meat in the Norwegian food chain.</title>
        <authorList>
            <person name="Moen B."/>
        </authorList>
    </citation>
    <scope>NUCLEOTIDE SEQUENCE [LARGE SCALE GENOMIC DNA]</scope>
    <source>
        <strain evidence="2 3">MF6766</strain>
    </source>
</reference>
<dbReference type="InterPro" id="IPR025474">
    <property type="entry name" value="DUF4325"/>
</dbReference>
<feature type="domain" description="DUF4325" evidence="1">
    <location>
        <begin position="27"/>
        <end position="89"/>
    </location>
</feature>
<organism evidence="2 3">
    <name type="scientific">Pseudomonas haemolytica</name>
    <dbReference type="NCBI Taxonomy" id="2600065"/>
    <lineage>
        <taxon>Bacteria</taxon>
        <taxon>Pseudomonadati</taxon>
        <taxon>Pseudomonadota</taxon>
        <taxon>Gammaproteobacteria</taxon>
        <taxon>Pseudomonadales</taxon>
        <taxon>Pseudomonadaceae</taxon>
        <taxon>Pseudomonas</taxon>
    </lineage>
</organism>
<gene>
    <name evidence="2" type="ORF">JJD71_09460</name>
</gene>
<evidence type="ECO:0000259" key="1">
    <source>
        <dbReference type="Pfam" id="PF14213"/>
    </source>
</evidence>
<name>A0ABS1GRM0_9PSED</name>
<accession>A0ABS1GRM0</accession>
<dbReference type="EMBL" id="JAENSR010000002">
    <property type="protein sequence ID" value="MBK3459289.1"/>
    <property type="molecule type" value="Genomic_DNA"/>
</dbReference>
<evidence type="ECO:0000313" key="3">
    <source>
        <dbReference type="Proteomes" id="UP000620382"/>
    </source>
</evidence>
<keyword evidence="3" id="KW-1185">Reference proteome</keyword>
<evidence type="ECO:0000313" key="2">
    <source>
        <dbReference type="EMBL" id="MBK3459289.1"/>
    </source>
</evidence>
<sequence length="109" mass="12407">MNTKVIDMRTFSSTPYGRYPSDGPDSGQRFRVEYLMPALTDKNIDKVVVNLDSVSNGYEYGSSFLEEAFGGLIRKEGLNTQDVLSKLKVETKFSDYVSEIEIYIKRAFQ</sequence>
<dbReference type="Pfam" id="PF14213">
    <property type="entry name" value="DUF4325"/>
    <property type="match status" value="1"/>
</dbReference>
<proteinExistence type="predicted"/>
<comment type="caution">
    <text evidence="2">The sequence shown here is derived from an EMBL/GenBank/DDBJ whole genome shotgun (WGS) entry which is preliminary data.</text>
</comment>
<dbReference type="Proteomes" id="UP000620382">
    <property type="component" value="Unassembled WGS sequence"/>
</dbReference>
<protein>
    <submittedName>
        <fullName evidence="2">STAS-like domain-containing protein</fullName>
    </submittedName>
</protein>